<keyword evidence="5 9" id="KW-0235">DNA replication</keyword>
<evidence type="ECO:0000256" key="4">
    <source>
        <dbReference type="ARBA" id="ARBA00020401"/>
    </source>
</evidence>
<evidence type="ECO:0000256" key="2">
    <source>
        <dbReference type="ARBA" id="ARBA00006116"/>
    </source>
</evidence>
<dbReference type="InterPro" id="IPR012178">
    <property type="entry name" value="RFC1"/>
</dbReference>
<dbReference type="InterPro" id="IPR003593">
    <property type="entry name" value="AAA+_ATPase"/>
</dbReference>
<dbReference type="FunFam" id="1.10.8.60:FF:000021">
    <property type="entry name" value="Replication factor C subunit 1"/>
    <property type="match status" value="1"/>
</dbReference>
<dbReference type="InterPro" id="IPR013725">
    <property type="entry name" value="DNA_replication_fac_RFC1_C"/>
</dbReference>
<feature type="compositionally biased region" description="Acidic residues" evidence="10">
    <location>
        <begin position="1016"/>
        <end position="1026"/>
    </location>
</feature>
<feature type="compositionally biased region" description="Low complexity" evidence="10">
    <location>
        <begin position="189"/>
        <end position="221"/>
    </location>
</feature>
<reference evidence="12 13" key="1">
    <citation type="journal article" date="2024" name="Nat. Commun.">
        <title>Phylogenomics reveals the evolutionary origins of lichenization in chlorophyte algae.</title>
        <authorList>
            <person name="Puginier C."/>
            <person name="Libourel C."/>
            <person name="Otte J."/>
            <person name="Skaloud P."/>
            <person name="Haon M."/>
            <person name="Grisel S."/>
            <person name="Petersen M."/>
            <person name="Berrin J.G."/>
            <person name="Delaux P.M."/>
            <person name="Dal Grande F."/>
            <person name="Keller J."/>
        </authorList>
    </citation>
    <scope>NUCLEOTIDE SEQUENCE [LARGE SCALE GENOMIC DNA]</scope>
    <source>
        <strain evidence="12 13">SAG 2036</strain>
    </source>
</reference>
<dbReference type="Gene3D" id="1.20.272.10">
    <property type="match status" value="1"/>
</dbReference>
<feature type="compositionally biased region" description="Basic and acidic residues" evidence="10">
    <location>
        <begin position="263"/>
        <end position="274"/>
    </location>
</feature>
<feature type="region of interest" description="Disordered" evidence="10">
    <location>
        <begin position="1"/>
        <end position="328"/>
    </location>
</feature>
<dbReference type="GO" id="GO:0005524">
    <property type="term" value="F:ATP binding"/>
    <property type="evidence" value="ECO:0007669"/>
    <property type="project" value="UniProtKB-UniRule"/>
</dbReference>
<evidence type="ECO:0000313" key="13">
    <source>
        <dbReference type="Proteomes" id="UP001465755"/>
    </source>
</evidence>
<dbReference type="CDD" id="cd00009">
    <property type="entry name" value="AAA"/>
    <property type="match status" value="1"/>
</dbReference>
<dbReference type="AlphaFoldDB" id="A0AAW1PHE3"/>
<comment type="subunit">
    <text evidence="3">Heterotetramer of subunits RFC2, RFC3, RFC4 and RFC5 that can form a complex with RFC1.</text>
</comment>
<comment type="similarity">
    <text evidence="2 9">Belongs to the activator 1 large subunit family.</text>
</comment>
<dbReference type="InterPro" id="IPR027417">
    <property type="entry name" value="P-loop_NTPase"/>
</dbReference>
<dbReference type="Pfam" id="PF25361">
    <property type="entry name" value="AAA_lid_RFC1"/>
    <property type="match status" value="1"/>
</dbReference>
<dbReference type="Pfam" id="PF08519">
    <property type="entry name" value="RFC1"/>
    <property type="match status" value="1"/>
</dbReference>
<dbReference type="Proteomes" id="UP001465755">
    <property type="component" value="Unassembled WGS sequence"/>
</dbReference>
<dbReference type="InterPro" id="IPR001357">
    <property type="entry name" value="BRCT_dom"/>
</dbReference>
<evidence type="ECO:0000256" key="5">
    <source>
        <dbReference type="ARBA" id="ARBA00022705"/>
    </source>
</evidence>
<dbReference type="GO" id="GO:0016887">
    <property type="term" value="F:ATP hydrolysis activity"/>
    <property type="evidence" value="ECO:0007669"/>
    <property type="project" value="InterPro"/>
</dbReference>
<feature type="compositionally biased region" description="Low complexity" evidence="10">
    <location>
        <begin position="230"/>
        <end position="260"/>
    </location>
</feature>
<proteinExistence type="inferred from homology"/>
<dbReference type="FunFam" id="3.40.50.300:FF:000395">
    <property type="entry name" value="Replication factor C subunit 1"/>
    <property type="match status" value="1"/>
</dbReference>
<dbReference type="SMART" id="SM00292">
    <property type="entry name" value="BRCT"/>
    <property type="match status" value="1"/>
</dbReference>
<feature type="compositionally biased region" description="Low complexity" evidence="10">
    <location>
        <begin position="78"/>
        <end position="109"/>
    </location>
</feature>
<dbReference type="SUPFAM" id="SSF52540">
    <property type="entry name" value="P-loop containing nucleoside triphosphate hydrolases"/>
    <property type="match status" value="1"/>
</dbReference>
<dbReference type="PANTHER" id="PTHR23389">
    <property type="entry name" value="CHROMOSOME TRANSMISSION FIDELITY FACTOR 18"/>
    <property type="match status" value="1"/>
</dbReference>
<dbReference type="Pfam" id="PF00533">
    <property type="entry name" value="BRCT"/>
    <property type="match status" value="1"/>
</dbReference>
<dbReference type="GO" id="GO:0006281">
    <property type="term" value="P:DNA repair"/>
    <property type="evidence" value="ECO:0007669"/>
    <property type="project" value="InterPro"/>
</dbReference>
<dbReference type="SUPFAM" id="SSF52113">
    <property type="entry name" value="BRCT domain"/>
    <property type="match status" value="1"/>
</dbReference>
<evidence type="ECO:0000259" key="11">
    <source>
        <dbReference type="PROSITE" id="PS50172"/>
    </source>
</evidence>
<dbReference type="GO" id="GO:0005663">
    <property type="term" value="C:DNA replication factor C complex"/>
    <property type="evidence" value="ECO:0007669"/>
    <property type="project" value="InterPro"/>
</dbReference>
<evidence type="ECO:0000256" key="10">
    <source>
        <dbReference type="SAM" id="MobiDB-lite"/>
    </source>
</evidence>
<evidence type="ECO:0000256" key="8">
    <source>
        <dbReference type="ARBA" id="ARBA00023242"/>
    </source>
</evidence>
<accession>A0AAW1PHE3</accession>
<dbReference type="Pfam" id="PF00004">
    <property type="entry name" value="AAA"/>
    <property type="match status" value="1"/>
</dbReference>
<feature type="compositionally biased region" description="Low complexity" evidence="10">
    <location>
        <begin position="20"/>
        <end position="32"/>
    </location>
</feature>
<dbReference type="InterPro" id="IPR047854">
    <property type="entry name" value="RFC_lid"/>
</dbReference>
<comment type="subcellular location">
    <subcellularLocation>
        <location evidence="1 9">Nucleus</location>
    </subcellularLocation>
</comment>
<protein>
    <recommendedName>
        <fullName evidence="4 9">Replication factor C subunit 1</fullName>
    </recommendedName>
</protein>
<feature type="compositionally biased region" description="Basic and acidic residues" evidence="10">
    <location>
        <begin position="319"/>
        <end position="328"/>
    </location>
</feature>
<dbReference type="CDD" id="cd17752">
    <property type="entry name" value="BRCT_RFC1"/>
    <property type="match status" value="1"/>
</dbReference>
<dbReference type="Gene3D" id="3.40.50.300">
    <property type="entry name" value="P-loop containing nucleotide triphosphate hydrolases"/>
    <property type="match status" value="1"/>
</dbReference>
<dbReference type="SUPFAM" id="SSF48019">
    <property type="entry name" value="post-AAA+ oligomerization domain-like"/>
    <property type="match status" value="1"/>
</dbReference>
<evidence type="ECO:0000256" key="3">
    <source>
        <dbReference type="ARBA" id="ARBA00011480"/>
    </source>
</evidence>
<dbReference type="FunFam" id="3.40.50.10190:FF:000001">
    <property type="entry name" value="Replication factor C subunit 1"/>
    <property type="match status" value="1"/>
</dbReference>
<keyword evidence="8 9" id="KW-0539">Nucleus</keyword>
<dbReference type="GO" id="GO:0003677">
    <property type="term" value="F:DNA binding"/>
    <property type="evidence" value="ECO:0007669"/>
    <property type="project" value="InterPro"/>
</dbReference>
<dbReference type="PROSITE" id="PS50172">
    <property type="entry name" value="BRCT"/>
    <property type="match status" value="1"/>
</dbReference>
<evidence type="ECO:0000256" key="1">
    <source>
        <dbReference type="ARBA" id="ARBA00004123"/>
    </source>
</evidence>
<name>A0AAW1PHE3_9CHLO</name>
<organism evidence="12 13">
    <name type="scientific">Symbiochloris irregularis</name>
    <dbReference type="NCBI Taxonomy" id="706552"/>
    <lineage>
        <taxon>Eukaryota</taxon>
        <taxon>Viridiplantae</taxon>
        <taxon>Chlorophyta</taxon>
        <taxon>core chlorophytes</taxon>
        <taxon>Trebouxiophyceae</taxon>
        <taxon>Trebouxiales</taxon>
        <taxon>Trebouxiaceae</taxon>
        <taxon>Symbiochloris</taxon>
    </lineage>
</organism>
<evidence type="ECO:0000256" key="7">
    <source>
        <dbReference type="ARBA" id="ARBA00022840"/>
    </source>
</evidence>
<feature type="compositionally biased region" description="Low complexity" evidence="10">
    <location>
        <begin position="418"/>
        <end position="464"/>
    </location>
</feature>
<sequence>MPKDIRSFFTSAPGKASSDGAGKTASKATASAEKQKTAKGRDASPEKKRAIDLSDEPEEEKPAAKRSRHFDSRDSKKPPAAAQKQKAPAKTASKATAAASPKGKKPATTQSPSKVAEKTGSKREDVGRAARKKAIVIASSSDDDEDDGEEESEASSEDEVPSDDSDSGDIDVDLSEEADEVMPAKKSRSGAAASKAKPPASAKKSTPAAKAAADTSAAQPSGRKMPPSLANASTAAPKEAAKPSASQASQPSPKKPASSRSAKKADKGPPEDPLAKAAQEAVDAAVRKLPAEDQLSFTVMEEGGYDARGGGDPPPPNHGQKDLPRGHPDCLAGKTFVVTGVLDSLYRSEAEDLIKRHSGRVTGSVSGRTTFLLVGQNCGNSKTRQAREKGTKLIDEDGLFSLIMATKEPKDPSPPPSAAAAPEASLAASSRPSAAAAAVSRPQAGSAAKSAAAKGKHPAGSAGSQLWVDRHKPQSSAELVGNGTVISTLRQWLKDWTKVHLQHQAPSDTKGKGMGTKQRDLTKKAVLLSGPPGIGKTSSALIITREAGYEAVEVNASDTRNKADASTTKGMGGKLANTIKELLDNSSLGGAGRKVCLVMDEVDGMSGGDRGGVQELIKAIAKSKLPIIAICNDRYNQKLRSLRNHCLELEYRKPTRQQIAKRMGEICHKEGLSVNSTTLEALAEGSNMDIRLVLGQLQMVRLRARALSYDDVKANKASGKDADMSPFEAARKLLASESERMSLGDRVDCVFQDMDLVPLLIQENYLNHRPNIARDESTRLRAIAKAADAFSMGDIVNRAVRQYGNWGLMPFAAMVGSVLPACYMRGMRESFNMYPGEPNFPRFTAWLGNNSSSTKQKRLLGELHTRMAASGGLETDRTALRTSYLPLLRNALTQPLVREEKEGIEPVIQLMQDYCIGREDLDFVLDVTKFKTQAKWGEDPFKGVPAQVKSAFTRQFNQQAQAPRCNTMVEDFKKGRKGKRGAAGAAAAEDADEEGLGGGDPEMEAQAKANKPPSQQEEEEEDELDPEVAKRKAKQLARKGITFQAKEDPKAKGGKRASGAGSRGGQGASKRGRGSAGTPRGASRGRK</sequence>
<gene>
    <name evidence="12" type="ORF">WJX73_001054</name>
</gene>
<dbReference type="GO" id="GO:0003689">
    <property type="term" value="F:DNA clamp loader activity"/>
    <property type="evidence" value="ECO:0007669"/>
    <property type="project" value="UniProtKB-UniRule"/>
</dbReference>
<dbReference type="CDD" id="cd18140">
    <property type="entry name" value="HLD_clamp_RFC"/>
    <property type="match status" value="1"/>
</dbReference>
<feature type="compositionally biased region" description="Basic and acidic residues" evidence="10">
    <location>
        <begin position="33"/>
        <end position="52"/>
    </location>
</feature>
<dbReference type="EMBL" id="JALJOQ010000032">
    <property type="protein sequence ID" value="KAK9807239.1"/>
    <property type="molecule type" value="Genomic_DNA"/>
</dbReference>
<feature type="compositionally biased region" description="Acidic residues" evidence="10">
    <location>
        <begin position="141"/>
        <end position="180"/>
    </location>
</feature>
<dbReference type="InterPro" id="IPR008921">
    <property type="entry name" value="DNA_pol3_clamp-load_cplx_C"/>
</dbReference>
<dbReference type="GO" id="GO:0005634">
    <property type="term" value="C:nucleus"/>
    <property type="evidence" value="ECO:0007669"/>
    <property type="project" value="UniProtKB-SubCell"/>
</dbReference>
<keyword evidence="6 9" id="KW-0547">Nucleotide-binding</keyword>
<dbReference type="Gene3D" id="3.40.50.10190">
    <property type="entry name" value="BRCT domain"/>
    <property type="match status" value="1"/>
</dbReference>
<feature type="region of interest" description="Disordered" evidence="10">
    <location>
        <begin position="406"/>
        <end position="465"/>
    </location>
</feature>
<dbReference type="InterPro" id="IPR036420">
    <property type="entry name" value="BRCT_dom_sf"/>
</dbReference>
<evidence type="ECO:0000256" key="9">
    <source>
        <dbReference type="PIRNR" id="PIRNR036578"/>
    </source>
</evidence>
<dbReference type="Gene3D" id="1.10.8.60">
    <property type="match status" value="1"/>
</dbReference>
<feature type="compositionally biased region" description="Low complexity" evidence="10">
    <location>
        <begin position="275"/>
        <end position="284"/>
    </location>
</feature>
<keyword evidence="7 9" id="KW-0067">ATP-binding</keyword>
<feature type="region of interest" description="Disordered" evidence="10">
    <location>
        <begin position="962"/>
        <end position="1087"/>
    </location>
</feature>
<feature type="domain" description="BRCT" evidence="11">
    <location>
        <begin position="326"/>
        <end position="403"/>
    </location>
</feature>
<keyword evidence="13" id="KW-1185">Reference proteome</keyword>
<dbReference type="InterPro" id="IPR003959">
    <property type="entry name" value="ATPase_AAA_core"/>
</dbReference>
<dbReference type="PANTHER" id="PTHR23389:SF6">
    <property type="entry name" value="REPLICATION FACTOR C SUBUNIT 1"/>
    <property type="match status" value="1"/>
</dbReference>
<evidence type="ECO:0000256" key="6">
    <source>
        <dbReference type="ARBA" id="ARBA00022741"/>
    </source>
</evidence>
<feature type="compositionally biased region" description="Basic and acidic residues" evidence="10">
    <location>
        <begin position="115"/>
        <end position="128"/>
    </location>
</feature>
<comment type="caution">
    <text evidence="12">The sequence shown here is derived from an EMBL/GenBank/DDBJ whole genome shotgun (WGS) entry which is preliminary data.</text>
</comment>
<evidence type="ECO:0000313" key="12">
    <source>
        <dbReference type="EMBL" id="KAK9807239.1"/>
    </source>
</evidence>
<dbReference type="GO" id="GO:0006260">
    <property type="term" value="P:DNA replication"/>
    <property type="evidence" value="ECO:0007669"/>
    <property type="project" value="UniProtKB-KW"/>
</dbReference>
<dbReference type="SMART" id="SM00382">
    <property type="entry name" value="AAA"/>
    <property type="match status" value="1"/>
</dbReference>
<dbReference type="PIRSF" id="PIRSF036578">
    <property type="entry name" value="RFC1"/>
    <property type="match status" value="1"/>
</dbReference>